<reference evidence="1" key="1">
    <citation type="submission" date="2014-09" db="EMBL/GenBank/DDBJ databases">
        <authorList>
            <person name="Magalhaes I.L.F."/>
            <person name="Oliveira U."/>
            <person name="Santos F.R."/>
            <person name="Vidigal T.H.D.A."/>
            <person name="Brescovit A.D."/>
            <person name="Santos A.J."/>
        </authorList>
    </citation>
    <scope>NUCLEOTIDE SEQUENCE</scope>
    <source>
        <tissue evidence="1">Shoot tissue taken approximately 20 cm above the soil surface</tissue>
    </source>
</reference>
<evidence type="ECO:0000313" key="1">
    <source>
        <dbReference type="EMBL" id="JAE29018.1"/>
    </source>
</evidence>
<dbReference type="EMBL" id="GBRH01168878">
    <property type="protein sequence ID" value="JAE29018.1"/>
    <property type="molecule type" value="Transcribed_RNA"/>
</dbReference>
<dbReference type="AlphaFoldDB" id="A0A0A9H808"/>
<sequence length="41" mass="4747">MHEISLSHRYRIEAMDENSLANTSLINELQNTLTNFKPSNN</sequence>
<name>A0A0A9H808_ARUDO</name>
<reference evidence="1" key="2">
    <citation type="journal article" date="2015" name="Data Brief">
        <title>Shoot transcriptome of the giant reed, Arundo donax.</title>
        <authorList>
            <person name="Barrero R.A."/>
            <person name="Guerrero F.D."/>
            <person name="Moolhuijzen P."/>
            <person name="Goolsby J.A."/>
            <person name="Tidwell J."/>
            <person name="Bellgard S.E."/>
            <person name="Bellgard M.I."/>
        </authorList>
    </citation>
    <scope>NUCLEOTIDE SEQUENCE</scope>
    <source>
        <tissue evidence="1">Shoot tissue taken approximately 20 cm above the soil surface</tissue>
    </source>
</reference>
<organism evidence="1">
    <name type="scientific">Arundo donax</name>
    <name type="common">Giant reed</name>
    <name type="synonym">Donax arundinaceus</name>
    <dbReference type="NCBI Taxonomy" id="35708"/>
    <lineage>
        <taxon>Eukaryota</taxon>
        <taxon>Viridiplantae</taxon>
        <taxon>Streptophyta</taxon>
        <taxon>Embryophyta</taxon>
        <taxon>Tracheophyta</taxon>
        <taxon>Spermatophyta</taxon>
        <taxon>Magnoliopsida</taxon>
        <taxon>Liliopsida</taxon>
        <taxon>Poales</taxon>
        <taxon>Poaceae</taxon>
        <taxon>PACMAD clade</taxon>
        <taxon>Arundinoideae</taxon>
        <taxon>Arundineae</taxon>
        <taxon>Arundo</taxon>
    </lineage>
</organism>
<proteinExistence type="predicted"/>
<accession>A0A0A9H808</accession>
<protein>
    <submittedName>
        <fullName evidence="1">Uncharacterized protein</fullName>
    </submittedName>
</protein>